<proteinExistence type="predicted"/>
<name>A0ACC0Q5B4_RHOML</name>
<protein>
    <submittedName>
        <fullName evidence="1">Uncharacterized protein</fullName>
    </submittedName>
</protein>
<accession>A0ACC0Q5B4</accession>
<dbReference type="Proteomes" id="UP001062846">
    <property type="component" value="Chromosome 1"/>
</dbReference>
<dbReference type="EMBL" id="CM046388">
    <property type="protein sequence ID" value="KAI8572173.1"/>
    <property type="molecule type" value="Genomic_DNA"/>
</dbReference>
<gene>
    <name evidence="1" type="ORF">RHMOL_Rhmol01G0177600</name>
</gene>
<sequence>METCLTPLQEVSDIKDIAGGQLAKWPERLTTIPTRILSGSLEGITVEDFEKDAELWKKRVATYKAYDHQLAEKGRYRNLLDMNSHLGGFAAVLIDDPVWVINVMPVEAKVNTLGVIYERGLIGTYQNWCEAMSTYPRTNDFIHADSIFSLYRDRCDVEDILLEMDRILRPLGSIILRDDVDILSDIKSITDGLQWETRMADSEGGLHAREKLLFAVKMYWTSSPTPASADQQEGESKTAS</sequence>
<organism evidence="1 2">
    <name type="scientific">Rhododendron molle</name>
    <name type="common">Chinese azalea</name>
    <name type="synonym">Azalea mollis</name>
    <dbReference type="NCBI Taxonomy" id="49168"/>
    <lineage>
        <taxon>Eukaryota</taxon>
        <taxon>Viridiplantae</taxon>
        <taxon>Streptophyta</taxon>
        <taxon>Embryophyta</taxon>
        <taxon>Tracheophyta</taxon>
        <taxon>Spermatophyta</taxon>
        <taxon>Magnoliopsida</taxon>
        <taxon>eudicotyledons</taxon>
        <taxon>Gunneridae</taxon>
        <taxon>Pentapetalae</taxon>
        <taxon>asterids</taxon>
        <taxon>Ericales</taxon>
        <taxon>Ericaceae</taxon>
        <taxon>Ericoideae</taxon>
        <taxon>Rhodoreae</taxon>
        <taxon>Rhododendron</taxon>
    </lineage>
</organism>
<reference evidence="1" key="1">
    <citation type="submission" date="2022-02" db="EMBL/GenBank/DDBJ databases">
        <title>Plant Genome Project.</title>
        <authorList>
            <person name="Zhang R.-G."/>
        </authorList>
    </citation>
    <scope>NUCLEOTIDE SEQUENCE</scope>
    <source>
        <strain evidence="1">AT1</strain>
    </source>
</reference>
<evidence type="ECO:0000313" key="2">
    <source>
        <dbReference type="Proteomes" id="UP001062846"/>
    </source>
</evidence>
<comment type="caution">
    <text evidence="1">The sequence shown here is derived from an EMBL/GenBank/DDBJ whole genome shotgun (WGS) entry which is preliminary data.</text>
</comment>
<evidence type="ECO:0000313" key="1">
    <source>
        <dbReference type="EMBL" id="KAI8572173.1"/>
    </source>
</evidence>
<keyword evidence="2" id="KW-1185">Reference proteome</keyword>